<evidence type="ECO:0000313" key="1">
    <source>
        <dbReference type="EMBL" id="GGA93054.1"/>
    </source>
</evidence>
<keyword evidence="2" id="KW-1185">Reference proteome</keyword>
<sequence>MAYKQFETFLNTVHVAYMNKETTDQVISKIELLVSNVDLRNRYLHNKTQYCWKLTANRRSTFSGLKINQ</sequence>
<gene>
    <name evidence="1" type="ORF">GCM10011511_15560</name>
</gene>
<protein>
    <submittedName>
        <fullName evidence="1">Uncharacterized protein</fullName>
    </submittedName>
</protein>
<dbReference type="EMBL" id="BMJC01000001">
    <property type="protein sequence ID" value="GGA93054.1"/>
    <property type="molecule type" value="Genomic_DNA"/>
</dbReference>
<comment type="caution">
    <text evidence="1">The sequence shown here is derived from an EMBL/GenBank/DDBJ whole genome shotgun (WGS) entry which is preliminary data.</text>
</comment>
<dbReference type="AlphaFoldDB" id="A0A8J2XQH1"/>
<reference evidence="1" key="2">
    <citation type="submission" date="2020-09" db="EMBL/GenBank/DDBJ databases">
        <authorList>
            <person name="Sun Q."/>
            <person name="Zhou Y."/>
        </authorList>
    </citation>
    <scope>NUCLEOTIDE SEQUENCE</scope>
    <source>
        <strain evidence="1">CGMCC 1.15448</strain>
    </source>
</reference>
<organism evidence="1 2">
    <name type="scientific">Puia dinghuensis</name>
    <dbReference type="NCBI Taxonomy" id="1792502"/>
    <lineage>
        <taxon>Bacteria</taxon>
        <taxon>Pseudomonadati</taxon>
        <taxon>Bacteroidota</taxon>
        <taxon>Chitinophagia</taxon>
        <taxon>Chitinophagales</taxon>
        <taxon>Chitinophagaceae</taxon>
        <taxon>Puia</taxon>
    </lineage>
</organism>
<dbReference type="Proteomes" id="UP000607559">
    <property type="component" value="Unassembled WGS sequence"/>
</dbReference>
<evidence type="ECO:0000313" key="2">
    <source>
        <dbReference type="Proteomes" id="UP000607559"/>
    </source>
</evidence>
<proteinExistence type="predicted"/>
<name>A0A8J2XQH1_9BACT</name>
<reference evidence="1" key="1">
    <citation type="journal article" date="2014" name="Int. J. Syst. Evol. Microbiol.">
        <title>Complete genome sequence of Corynebacterium casei LMG S-19264T (=DSM 44701T), isolated from a smear-ripened cheese.</title>
        <authorList>
            <consortium name="US DOE Joint Genome Institute (JGI-PGF)"/>
            <person name="Walter F."/>
            <person name="Albersmeier A."/>
            <person name="Kalinowski J."/>
            <person name="Ruckert C."/>
        </authorList>
    </citation>
    <scope>NUCLEOTIDE SEQUENCE</scope>
    <source>
        <strain evidence="1">CGMCC 1.15448</strain>
    </source>
</reference>
<accession>A0A8J2XQH1</accession>